<keyword evidence="4" id="KW-0479">Metal-binding</keyword>
<accession>A0ABS6EUL0</accession>
<dbReference type="InterPro" id="IPR010095">
    <property type="entry name" value="Cas12f1-like_TNB"/>
</dbReference>
<comment type="caution">
    <text evidence="11">The sequence shown here is derived from an EMBL/GenBank/DDBJ whole genome shotgun (WGS) entry which is preliminary data.</text>
</comment>
<keyword evidence="3" id="KW-0815">Transposition</keyword>
<feature type="domain" description="Cas12f1-like TNB" evidence="9">
    <location>
        <begin position="311"/>
        <end position="377"/>
    </location>
</feature>
<evidence type="ECO:0000259" key="10">
    <source>
        <dbReference type="Pfam" id="PF12323"/>
    </source>
</evidence>
<dbReference type="NCBIfam" id="TIGR01766">
    <property type="entry name" value="IS200/IS605 family accessory protein TnpB-like domain"/>
    <property type="match status" value="1"/>
</dbReference>
<proteinExistence type="inferred from homology"/>
<evidence type="ECO:0000256" key="1">
    <source>
        <dbReference type="ARBA" id="ARBA00008761"/>
    </source>
</evidence>
<dbReference type="PANTHER" id="PTHR30405">
    <property type="entry name" value="TRANSPOSASE"/>
    <property type="match status" value="1"/>
</dbReference>
<evidence type="ECO:0000256" key="7">
    <source>
        <dbReference type="ARBA" id="ARBA00023172"/>
    </source>
</evidence>
<evidence type="ECO:0000259" key="8">
    <source>
        <dbReference type="Pfam" id="PF01385"/>
    </source>
</evidence>
<evidence type="ECO:0000256" key="6">
    <source>
        <dbReference type="ARBA" id="ARBA00023125"/>
    </source>
</evidence>
<comment type="similarity">
    <text evidence="1">In the C-terminal section; belongs to the transposase 35 family.</text>
</comment>
<evidence type="ECO:0000256" key="4">
    <source>
        <dbReference type="ARBA" id="ARBA00022723"/>
    </source>
</evidence>
<evidence type="ECO:0000313" key="12">
    <source>
        <dbReference type="Proteomes" id="UP000783588"/>
    </source>
</evidence>
<dbReference type="PANTHER" id="PTHR30405:SF25">
    <property type="entry name" value="RNA-GUIDED DNA ENDONUCLEASE INSQ-RELATED"/>
    <property type="match status" value="1"/>
</dbReference>
<protein>
    <submittedName>
        <fullName evidence="11">Transposase</fullName>
    </submittedName>
</protein>
<dbReference type="InterPro" id="IPR001959">
    <property type="entry name" value="Transposase"/>
</dbReference>
<keyword evidence="7" id="KW-0233">DNA recombination</keyword>
<dbReference type="Pfam" id="PF07282">
    <property type="entry name" value="Cas12f1-like_TNB"/>
    <property type="match status" value="1"/>
</dbReference>
<evidence type="ECO:0000256" key="3">
    <source>
        <dbReference type="ARBA" id="ARBA00022578"/>
    </source>
</evidence>
<dbReference type="Pfam" id="PF12323">
    <property type="entry name" value="HTH_OrfB_IS605"/>
    <property type="match status" value="1"/>
</dbReference>
<sequence>MRKLLKCFKTEINPTDEQKVRINKTIGTCRYIYNFYLGYNKELHNKGEKFMTGKSFSVWLNNEYIPNNPDKVWIKEVSSKAVKKSIEDGCTAFIRFFKHQSAFPNFKKKGKSDVKMYFVRGNPKGLACERHRIKIPTLGWVRIKEKGYIPTTKDGWKIKSGTVSIKAGRYYVSVLVEIPDINIANNSNNGIGIDLGLKDLAVVSDGKIYKNINKSARAKKLEKKLCREQRCLSRKYENLKKGESTQKNIQKQKLKVQKLYHKIDNIRTDYINKTIAEIVKIKPSYIAIEDLNVSGMMKNRHLSKAVASQKFYEFRTKLKAKCDANGIELRVVDRWYPSSKMCHCCGAIKKDLKLSDRMYRCDCGYIEDRDFNASLNLRDAVTYEVA</sequence>
<gene>
    <name evidence="11" type="ORF">KQI75_12235</name>
</gene>
<keyword evidence="12" id="KW-1185">Reference proteome</keyword>
<dbReference type="Pfam" id="PF01385">
    <property type="entry name" value="OrfB_IS605"/>
    <property type="match status" value="1"/>
</dbReference>
<evidence type="ECO:0000313" key="11">
    <source>
        <dbReference type="EMBL" id="MBU5491369.1"/>
    </source>
</evidence>
<evidence type="ECO:0000256" key="2">
    <source>
        <dbReference type="ARBA" id="ARBA00011044"/>
    </source>
</evidence>
<organism evidence="11 12">
    <name type="scientific">Butyricicoccus intestinisimiae</name>
    <dbReference type="NCBI Taxonomy" id="2841509"/>
    <lineage>
        <taxon>Bacteria</taxon>
        <taxon>Bacillati</taxon>
        <taxon>Bacillota</taxon>
        <taxon>Clostridia</taxon>
        <taxon>Eubacteriales</taxon>
        <taxon>Butyricicoccaceae</taxon>
        <taxon>Butyricicoccus</taxon>
    </lineage>
</organism>
<dbReference type="Proteomes" id="UP000783588">
    <property type="component" value="Unassembled WGS sequence"/>
</dbReference>
<evidence type="ECO:0000256" key="5">
    <source>
        <dbReference type="ARBA" id="ARBA00022833"/>
    </source>
</evidence>
<evidence type="ECO:0000259" key="9">
    <source>
        <dbReference type="Pfam" id="PF07282"/>
    </source>
</evidence>
<dbReference type="EMBL" id="JAHLQI010000007">
    <property type="protein sequence ID" value="MBU5491369.1"/>
    <property type="molecule type" value="Genomic_DNA"/>
</dbReference>
<dbReference type="NCBIfam" id="NF040570">
    <property type="entry name" value="guided_TnpB"/>
    <property type="match status" value="1"/>
</dbReference>
<feature type="domain" description="Transposase putative helix-turn-helix" evidence="10">
    <location>
        <begin position="1"/>
        <end position="49"/>
    </location>
</feature>
<dbReference type="InterPro" id="IPR051399">
    <property type="entry name" value="RNA-guided_DNA_endo/Transpos"/>
</dbReference>
<name>A0ABS6EUL0_9FIRM</name>
<comment type="similarity">
    <text evidence="2">In the N-terminal section; belongs to the transposase 2 family.</text>
</comment>
<reference evidence="11 12" key="1">
    <citation type="submission" date="2021-06" db="EMBL/GenBank/DDBJ databases">
        <authorList>
            <person name="Sun Q."/>
            <person name="Li D."/>
        </authorList>
    </citation>
    <scope>NUCLEOTIDE SEQUENCE [LARGE SCALE GENOMIC DNA]</scope>
    <source>
        <strain evidence="11 12">MSJd-7</strain>
    </source>
</reference>
<feature type="domain" description="Probable transposase IS891/IS1136/IS1341" evidence="8">
    <location>
        <begin position="173"/>
        <end position="300"/>
    </location>
</feature>
<keyword evidence="5" id="KW-0862">Zinc</keyword>
<dbReference type="InterPro" id="IPR021027">
    <property type="entry name" value="Transposase_put_HTH"/>
</dbReference>
<keyword evidence="6" id="KW-0238">DNA-binding</keyword>